<evidence type="ECO:0000256" key="2">
    <source>
        <dbReference type="ARBA" id="ARBA00022723"/>
    </source>
</evidence>
<dbReference type="GO" id="GO:0016787">
    <property type="term" value="F:hydrolase activity"/>
    <property type="evidence" value="ECO:0007669"/>
    <property type="project" value="UniProtKB-KW"/>
</dbReference>
<dbReference type="EC" id="3.1.-.-" evidence="10"/>
<feature type="binding site" evidence="10">
    <location>
        <position position="245"/>
    </location>
    <ligand>
        <name>Mn(2+)</name>
        <dbReference type="ChEBI" id="CHEBI:29035"/>
    </ligand>
</feature>
<dbReference type="Gene3D" id="1.20.120.920">
    <property type="entry name" value="CRISPR-associated endonuclease Cas1, C-terminal domain"/>
    <property type="match status" value="1"/>
</dbReference>
<keyword evidence="12" id="KW-1185">Reference proteome</keyword>
<evidence type="ECO:0000256" key="10">
    <source>
        <dbReference type="HAMAP-Rule" id="MF_01470"/>
    </source>
</evidence>
<evidence type="ECO:0000256" key="6">
    <source>
        <dbReference type="ARBA" id="ARBA00023118"/>
    </source>
</evidence>
<keyword evidence="4 10" id="KW-0378">Hydrolase</keyword>
<comment type="function">
    <text evidence="10">CRISPR (clustered regularly interspaced short palindromic repeat), is an adaptive immune system that provides protection against mobile genetic elements (viruses, transposable elements and conjugative plasmids). CRISPR clusters contain spacers, sequences complementary to antecedent mobile elements, and target invading nucleic acids. CRISPR clusters are transcribed and processed into CRISPR RNA (crRNA). Acts as a dsDNA endonuclease. Involved in the integration of spacer DNA into the CRISPR cassette.</text>
</comment>
<evidence type="ECO:0000256" key="9">
    <source>
        <dbReference type="ARBA" id="ARBA00038592"/>
    </source>
</evidence>
<reference evidence="11 12" key="1">
    <citation type="submission" date="2017-02" db="EMBL/GenBank/DDBJ databases">
        <title>Draft Genome Sequences of 'Candidatus Synechococcus spongiarum', Cyanobacterial Symbionts of the Mediterranean Sponge Aplysina aerophoba from two locations.</title>
        <authorList>
            <person name="Slaby B.M."/>
            <person name="Hentschel U."/>
        </authorList>
    </citation>
    <scope>NUCLEOTIDE SEQUENCE [LARGE SCALE GENOMIC DNA]</scope>
    <source>
        <strain evidence="11">LMB bulk15M</strain>
    </source>
</reference>
<dbReference type="InterPro" id="IPR042206">
    <property type="entry name" value="CRISPR-assoc_Cas1_C"/>
</dbReference>
<keyword evidence="7 10" id="KW-0238">DNA-binding</keyword>
<sequence length="338" mass="37135">MRYLNTVYVRSHRARVQCRRGSLLVSSPEGSQRIPIEAIDGLVVLGGAQITMQAIDACVQRGVRVAALKRGGSVRFTVNAATGGNVHLRSALFQTAMDPSRSLNLSRAIVAAKLQNSGIVVSRWSRDEKNSAKSDGLAERSEMIRARIARLVDAETGDHVRGIEGDAARIYFRAVGEALASSSLPFTARSRRPPRDPVNAMLGFCYGLLVTECIGALESVGLDHQMGFFHRPRSGRPSLALDIAEEFRALTDRFVVSLVRRRQLHPDSFKETPGGGVYLNDDGRTQLLTAWEEHKGAEIQHRLLGRPVERWALPSVQATLLARHLRGDLPAYPPFVLS</sequence>
<keyword evidence="3 10" id="KW-0255">Endonuclease</keyword>
<keyword evidence="1 10" id="KW-0540">Nuclease</keyword>
<proteinExistence type="inferred from homology"/>
<dbReference type="InterPro" id="IPR002729">
    <property type="entry name" value="CRISPR-assoc_Cas1"/>
</dbReference>
<evidence type="ECO:0000256" key="8">
    <source>
        <dbReference type="ARBA" id="ARBA00023211"/>
    </source>
</evidence>
<keyword evidence="6 10" id="KW-0051">Antiviral defense</keyword>
<comment type="cofactor">
    <cofactor evidence="10">
        <name>Mg(2+)</name>
        <dbReference type="ChEBI" id="CHEBI:18420"/>
    </cofactor>
    <cofactor evidence="10">
        <name>Mn(2+)</name>
        <dbReference type="ChEBI" id="CHEBI:29035"/>
    </cofactor>
</comment>
<dbReference type="InterPro" id="IPR050646">
    <property type="entry name" value="Cas1"/>
</dbReference>
<dbReference type="GO" id="GO:0003677">
    <property type="term" value="F:DNA binding"/>
    <property type="evidence" value="ECO:0007669"/>
    <property type="project" value="UniProtKB-KW"/>
</dbReference>
<dbReference type="Proteomes" id="UP000242636">
    <property type="component" value="Unassembled WGS sequence"/>
</dbReference>
<keyword evidence="2 10" id="KW-0479">Metal-binding</keyword>
<evidence type="ECO:0000256" key="4">
    <source>
        <dbReference type="ARBA" id="ARBA00022801"/>
    </source>
</evidence>
<dbReference type="GO" id="GO:0004519">
    <property type="term" value="F:endonuclease activity"/>
    <property type="evidence" value="ECO:0007669"/>
    <property type="project" value="UniProtKB-UniRule"/>
</dbReference>
<dbReference type="NCBIfam" id="TIGR00287">
    <property type="entry name" value="cas1"/>
    <property type="match status" value="1"/>
</dbReference>
<keyword evidence="5 10" id="KW-0460">Magnesium</keyword>
<evidence type="ECO:0000313" key="12">
    <source>
        <dbReference type="Proteomes" id="UP000242636"/>
    </source>
</evidence>
<feature type="binding site" evidence="10">
    <location>
        <position position="230"/>
    </location>
    <ligand>
        <name>Mn(2+)</name>
        <dbReference type="ChEBI" id="CHEBI:29035"/>
    </ligand>
</feature>
<gene>
    <name evidence="10" type="primary">cas1</name>
    <name evidence="11" type="ORF">BV61_00740</name>
</gene>
<dbReference type="InterPro" id="IPR042211">
    <property type="entry name" value="CRISPR-assoc_Cas1_N"/>
</dbReference>
<dbReference type="Pfam" id="PF01867">
    <property type="entry name" value="Cas_Cas1"/>
    <property type="match status" value="1"/>
</dbReference>
<dbReference type="HAMAP" id="MF_01470">
    <property type="entry name" value="Cas1"/>
    <property type="match status" value="1"/>
</dbReference>
<comment type="similarity">
    <text evidence="10">Belongs to the CRISPR-associated endonuclease Cas1 family.</text>
</comment>
<evidence type="ECO:0000256" key="1">
    <source>
        <dbReference type="ARBA" id="ARBA00022722"/>
    </source>
</evidence>
<dbReference type="Gene3D" id="3.100.10.20">
    <property type="entry name" value="CRISPR-associated endonuclease Cas1, N-terminal domain"/>
    <property type="match status" value="1"/>
</dbReference>
<evidence type="ECO:0000256" key="7">
    <source>
        <dbReference type="ARBA" id="ARBA00023125"/>
    </source>
</evidence>
<comment type="caution">
    <text evidence="11">The sequence shown here is derived from an EMBL/GenBank/DDBJ whole genome shotgun (WGS) entry which is preliminary data.</text>
</comment>
<accession>A0A1T1D3P3</accession>
<name>A0A1T1D3P3_9SYNE</name>
<dbReference type="PANTHER" id="PTHR34353:SF2">
    <property type="entry name" value="CRISPR-ASSOCIATED ENDONUCLEASE CAS1 1"/>
    <property type="match status" value="1"/>
</dbReference>
<dbReference type="GO" id="GO:0043571">
    <property type="term" value="P:maintenance of CRISPR repeat elements"/>
    <property type="evidence" value="ECO:0007669"/>
    <property type="project" value="UniProtKB-UniRule"/>
</dbReference>
<evidence type="ECO:0000313" key="11">
    <source>
        <dbReference type="EMBL" id="OOV35451.1"/>
    </source>
</evidence>
<dbReference type="EMBL" id="MWLD01000007">
    <property type="protein sequence ID" value="OOV35451.1"/>
    <property type="molecule type" value="Genomic_DNA"/>
</dbReference>
<evidence type="ECO:0000256" key="5">
    <source>
        <dbReference type="ARBA" id="ARBA00022842"/>
    </source>
</evidence>
<feature type="binding site" evidence="10">
    <location>
        <position position="164"/>
    </location>
    <ligand>
        <name>Mn(2+)</name>
        <dbReference type="ChEBI" id="CHEBI:29035"/>
    </ligand>
</feature>
<evidence type="ECO:0000256" key="3">
    <source>
        <dbReference type="ARBA" id="ARBA00022759"/>
    </source>
</evidence>
<dbReference type="GO" id="GO:0046872">
    <property type="term" value="F:metal ion binding"/>
    <property type="evidence" value="ECO:0007669"/>
    <property type="project" value="UniProtKB-UniRule"/>
</dbReference>
<protein>
    <recommendedName>
        <fullName evidence="10">CRISPR-associated endonuclease Cas1</fullName>
        <ecNumber evidence="10">3.1.-.-</ecNumber>
    </recommendedName>
</protein>
<dbReference type="GO" id="GO:0051607">
    <property type="term" value="P:defense response to virus"/>
    <property type="evidence" value="ECO:0007669"/>
    <property type="project" value="UniProtKB-UniRule"/>
</dbReference>
<keyword evidence="8 10" id="KW-0464">Manganese</keyword>
<comment type="subunit">
    <text evidence="9 10">Homodimer, forms a heterotetramer with a Cas2 homodimer.</text>
</comment>
<organism evidence="11 12">
    <name type="scientific">Candidatus Synechococcus spongiarum LMB bulk15M</name>
    <dbReference type="NCBI Taxonomy" id="1943582"/>
    <lineage>
        <taxon>Bacteria</taxon>
        <taxon>Bacillati</taxon>
        <taxon>Cyanobacteriota</taxon>
        <taxon>Cyanophyceae</taxon>
        <taxon>Synechococcales</taxon>
        <taxon>Synechococcaceae</taxon>
        <taxon>Synechococcus</taxon>
    </lineage>
</organism>
<dbReference type="PANTHER" id="PTHR34353">
    <property type="entry name" value="CRISPR-ASSOCIATED ENDONUCLEASE CAS1 1"/>
    <property type="match status" value="1"/>
</dbReference>
<dbReference type="AlphaFoldDB" id="A0A1T1D3P3"/>